<evidence type="ECO:0000256" key="2">
    <source>
        <dbReference type="ARBA" id="ARBA00023079"/>
    </source>
</evidence>
<dbReference type="GO" id="GO:0019441">
    <property type="term" value="P:L-tryptophan catabolic process to kynurenine"/>
    <property type="evidence" value="ECO:0007669"/>
    <property type="project" value="UniProtKB-UniRule"/>
</dbReference>
<dbReference type="EC" id="3.5.1.9" evidence="3"/>
<dbReference type="GO" id="GO:0034354">
    <property type="term" value="P:'de novo' NAD+ biosynthetic process from L-tryptophan"/>
    <property type="evidence" value="ECO:0007669"/>
    <property type="project" value="UniProtKB-UniRule"/>
</dbReference>
<comment type="domain">
    <text evidence="3">The main chain amide nitrogen atoms of the second glycine and its adjacent residue in the HGGXW motif define the oxyanion hole, and stabilize the oxyanion that forms during the nucleophilic attack by the catalytic serine during substrate cleavage.</text>
</comment>
<dbReference type="InterPro" id="IPR029058">
    <property type="entry name" value="AB_hydrolase_fold"/>
</dbReference>
<dbReference type="RefSeq" id="XP_016638834.1">
    <property type="nucleotide sequence ID" value="XM_016783999.1"/>
</dbReference>
<dbReference type="OMA" id="YWVIYIH"/>
<evidence type="ECO:0000256" key="3">
    <source>
        <dbReference type="HAMAP-Rule" id="MF_03014"/>
    </source>
</evidence>
<dbReference type="EMBL" id="JOWA01000165">
    <property type="protein sequence ID" value="KEZ39035.1"/>
    <property type="molecule type" value="Genomic_DNA"/>
</dbReference>
<comment type="caution">
    <text evidence="5">The sequence shown here is derived from an EMBL/GenBank/DDBJ whole genome shotgun (WGS) entry which is preliminary data.</text>
</comment>
<dbReference type="HAMAP" id="MF_03014">
    <property type="entry name" value="KFase"/>
    <property type="match status" value="1"/>
</dbReference>
<dbReference type="VEuPathDB" id="FungiDB:SAPIO_CDS10409"/>
<name>A0A084FVC3_PSEDA</name>
<reference evidence="5 6" key="1">
    <citation type="journal article" date="2014" name="Genome Announc.">
        <title>Draft genome sequence of the pathogenic fungus Scedosporium apiospermum.</title>
        <authorList>
            <person name="Vandeputte P."/>
            <person name="Ghamrawi S."/>
            <person name="Rechenmann M."/>
            <person name="Iltis A."/>
            <person name="Giraud S."/>
            <person name="Fleury M."/>
            <person name="Thornton C."/>
            <person name="Delhaes L."/>
            <person name="Meyer W."/>
            <person name="Papon N."/>
            <person name="Bouchara J.P."/>
        </authorList>
    </citation>
    <scope>NUCLEOTIDE SEQUENCE [LARGE SCALE GENOMIC DNA]</scope>
    <source>
        <strain evidence="5 6">IHEM 14462</strain>
    </source>
</reference>
<comment type="pathway">
    <text evidence="3">Amino-acid degradation; L-tryptophan degradation via kynurenine pathway; L-kynurenine from L-tryptophan: step 2/2.</text>
</comment>
<feature type="domain" description="AB hydrolase-1" evidence="4">
    <location>
        <begin position="38"/>
        <end position="266"/>
    </location>
</feature>
<dbReference type="GeneID" id="27719602"/>
<protein>
    <recommendedName>
        <fullName evidence="3">Kynurenine formamidase</fullName>
        <shortName evidence="3">KFA</shortName>
        <shortName evidence="3">KFase</shortName>
        <ecNumber evidence="3">3.5.1.9</ecNumber>
    </recommendedName>
    <alternativeName>
        <fullName evidence="3">Arylformamidase</fullName>
    </alternativeName>
    <alternativeName>
        <fullName evidence="3">N-formylkynurenine formamidase</fullName>
        <shortName evidence="3">FKF</shortName>
    </alternativeName>
</protein>
<dbReference type="PANTHER" id="PTHR48081">
    <property type="entry name" value="AB HYDROLASE SUPERFAMILY PROTEIN C4A8.06C"/>
    <property type="match status" value="1"/>
</dbReference>
<comment type="catalytic activity">
    <reaction evidence="3">
        <text>N-formyl-L-kynurenine + H2O = L-kynurenine + formate + H(+)</text>
        <dbReference type="Rhea" id="RHEA:13009"/>
        <dbReference type="ChEBI" id="CHEBI:15377"/>
        <dbReference type="ChEBI" id="CHEBI:15378"/>
        <dbReference type="ChEBI" id="CHEBI:15740"/>
        <dbReference type="ChEBI" id="CHEBI:57959"/>
        <dbReference type="ChEBI" id="CHEBI:58629"/>
        <dbReference type="EC" id="3.5.1.9"/>
    </reaction>
</comment>
<evidence type="ECO:0000259" key="4">
    <source>
        <dbReference type="Pfam" id="PF12697"/>
    </source>
</evidence>
<dbReference type="Gene3D" id="3.40.50.1820">
    <property type="entry name" value="alpha/beta hydrolase"/>
    <property type="match status" value="1"/>
</dbReference>
<feature type="short sequence motif" description="HGGXW" evidence="3">
    <location>
        <begin position="42"/>
        <end position="46"/>
    </location>
</feature>
<dbReference type="UniPathway" id="UPA00333">
    <property type="reaction ID" value="UER00454"/>
</dbReference>
<dbReference type="GO" id="GO:0004061">
    <property type="term" value="F:arylformamidase activity"/>
    <property type="evidence" value="ECO:0007669"/>
    <property type="project" value="UniProtKB-UniRule"/>
</dbReference>
<dbReference type="KEGG" id="sapo:SAPIO_CDS10409"/>
<dbReference type="InterPro" id="IPR050300">
    <property type="entry name" value="GDXG_lipolytic_enzyme"/>
</dbReference>
<keyword evidence="2 3" id="KW-0823">Tryptophan catabolism</keyword>
<keyword evidence="6" id="KW-1185">Reference proteome</keyword>
<dbReference type="InterPro" id="IPR027519">
    <property type="entry name" value="KFase_ver/fungi-typ"/>
</dbReference>
<dbReference type="Pfam" id="PF12697">
    <property type="entry name" value="Abhydrolase_6"/>
    <property type="match status" value="1"/>
</dbReference>
<accession>A0A084FVC3</accession>
<dbReference type="InterPro" id="IPR000073">
    <property type="entry name" value="AB_hydrolase_1"/>
</dbReference>
<comment type="similarity">
    <text evidence="3">Belongs to the kynurenine formamidase family.</text>
</comment>
<dbReference type="Proteomes" id="UP000028545">
    <property type="component" value="Unassembled WGS sequence"/>
</dbReference>
<dbReference type="HOGENOM" id="CLU_016852_0_0_1"/>
<dbReference type="OrthoDB" id="420264at2759"/>
<feature type="active site" evidence="3">
    <location>
        <position position="262"/>
    </location>
</feature>
<dbReference type="PANTHER" id="PTHR48081:SF33">
    <property type="entry name" value="KYNURENINE FORMAMIDASE"/>
    <property type="match status" value="1"/>
</dbReference>
<organism evidence="5 6">
    <name type="scientific">Pseudallescheria apiosperma</name>
    <name type="common">Scedosporium apiospermum</name>
    <dbReference type="NCBI Taxonomy" id="563466"/>
    <lineage>
        <taxon>Eukaryota</taxon>
        <taxon>Fungi</taxon>
        <taxon>Dikarya</taxon>
        <taxon>Ascomycota</taxon>
        <taxon>Pezizomycotina</taxon>
        <taxon>Sordariomycetes</taxon>
        <taxon>Hypocreomycetidae</taxon>
        <taxon>Microascales</taxon>
        <taxon>Microascaceae</taxon>
        <taxon>Scedosporium</taxon>
    </lineage>
</organism>
<dbReference type="ESTHER" id="9pezi-a0a084fvc3">
    <property type="family name" value="Kynurenine-formamidase"/>
</dbReference>
<keyword evidence="1 3" id="KW-0378">Hydrolase</keyword>
<evidence type="ECO:0000313" key="6">
    <source>
        <dbReference type="Proteomes" id="UP000028545"/>
    </source>
</evidence>
<feature type="active site" description="Nucleophile" evidence="3">
    <location>
        <position position="136"/>
    </location>
</feature>
<comment type="subunit">
    <text evidence="3">Homodimer.</text>
</comment>
<evidence type="ECO:0000313" key="5">
    <source>
        <dbReference type="EMBL" id="KEZ39035.1"/>
    </source>
</evidence>
<sequence length="286" mass="31659">MAESLIFKRHSYASDHELQSLATWEFPLPTADPSAYWLIFIHGGAWRDPTNTYQDFLPTINALLSAQSVPPAAIRGFASIDYRLSAHPNHPQDPATPPDKFRSAKHPDHINDVRLALQYLQSKYDIRDRYILIGHSVGATLAFQLLMGQLTTALSSPQIAEPLPAAIVGVAGIYEFYDFVYRHSAPYVTMVEGALGPDHSKWNDDAPLKASYAGLESGGPKVLLAYSPEDSLVDGDRETTAMADHLRADGIDTDVIFIKGEHDFSWQDGKQIATLIAEMHRKLTES</sequence>
<gene>
    <name evidence="5" type="ORF">SAPIO_CDS10409</name>
</gene>
<comment type="function">
    <text evidence="3">Catalyzes the hydrolysis of N-formyl-L-kynurenine to L-kynurenine, the second step in the kynurenine pathway of tryptophan degradation. Kynurenine may be further oxidized to nicotinic acid, NAD(H) and NADP(H). Required for elimination of toxic metabolites.</text>
</comment>
<feature type="active site" evidence="3">
    <location>
        <position position="230"/>
    </location>
</feature>
<dbReference type="AlphaFoldDB" id="A0A084FVC3"/>
<dbReference type="SUPFAM" id="SSF53474">
    <property type="entry name" value="alpha/beta-Hydrolases"/>
    <property type="match status" value="1"/>
</dbReference>
<proteinExistence type="inferred from homology"/>
<evidence type="ECO:0000256" key="1">
    <source>
        <dbReference type="ARBA" id="ARBA00022801"/>
    </source>
</evidence>